<dbReference type="Gene3D" id="1.10.510.10">
    <property type="entry name" value="Transferase(Phosphotransferase) domain 1"/>
    <property type="match status" value="1"/>
</dbReference>
<protein>
    <submittedName>
        <fullName evidence="11">VEGF receptor-like protein</fullName>
    </submittedName>
</protein>
<proteinExistence type="predicted"/>
<evidence type="ECO:0000256" key="3">
    <source>
        <dbReference type="ARBA" id="ARBA00022741"/>
    </source>
</evidence>
<dbReference type="PROSITE" id="PS50011">
    <property type="entry name" value="PROTEIN_KINASE_DOM"/>
    <property type="match status" value="1"/>
</dbReference>
<dbReference type="Gene3D" id="3.30.20.10">
    <property type="entry name" value="Endochitinase, domain 2"/>
    <property type="match status" value="1"/>
</dbReference>
<evidence type="ECO:0000256" key="8">
    <source>
        <dbReference type="PROSITE-ProRule" id="PRU10141"/>
    </source>
</evidence>
<keyword evidence="6" id="KW-0829">Tyrosine-protein kinase</keyword>
<dbReference type="EMBL" id="NCKU01002724">
    <property type="protein sequence ID" value="RWS08930.1"/>
    <property type="molecule type" value="Genomic_DNA"/>
</dbReference>
<name>A0A3S3PB31_9ACAR</name>
<dbReference type="Gene3D" id="1.10.530.10">
    <property type="match status" value="1"/>
</dbReference>
<dbReference type="PANTHER" id="PTHR24416:SF600">
    <property type="entry name" value="PDGF- AND VEGF-RECEPTOR RELATED, ISOFORM J"/>
    <property type="match status" value="1"/>
</dbReference>
<dbReference type="InterPro" id="IPR023346">
    <property type="entry name" value="Lysozyme-like_dom_sf"/>
</dbReference>
<dbReference type="GO" id="GO:0016998">
    <property type="term" value="P:cell wall macromolecule catabolic process"/>
    <property type="evidence" value="ECO:0007669"/>
    <property type="project" value="InterPro"/>
</dbReference>
<dbReference type="InterPro" id="IPR050122">
    <property type="entry name" value="RTK"/>
</dbReference>
<dbReference type="PRINTS" id="PR00109">
    <property type="entry name" value="TYRKINASE"/>
</dbReference>
<dbReference type="GO" id="GO:0043235">
    <property type="term" value="C:receptor complex"/>
    <property type="evidence" value="ECO:0007669"/>
    <property type="project" value="TreeGrafter"/>
</dbReference>
<dbReference type="SUPFAM" id="SSF56112">
    <property type="entry name" value="Protein kinase-like (PK-like)"/>
    <property type="match status" value="1"/>
</dbReference>
<dbReference type="AlphaFoldDB" id="A0A3S3PB31"/>
<dbReference type="GO" id="GO:0005886">
    <property type="term" value="C:plasma membrane"/>
    <property type="evidence" value="ECO:0007669"/>
    <property type="project" value="TreeGrafter"/>
</dbReference>
<comment type="catalytic activity">
    <reaction evidence="7">
        <text>L-tyrosyl-[protein] + ATP = O-phospho-L-tyrosyl-[protein] + ADP + H(+)</text>
        <dbReference type="Rhea" id="RHEA:10596"/>
        <dbReference type="Rhea" id="RHEA-COMP:10136"/>
        <dbReference type="Rhea" id="RHEA-COMP:20101"/>
        <dbReference type="ChEBI" id="CHEBI:15378"/>
        <dbReference type="ChEBI" id="CHEBI:30616"/>
        <dbReference type="ChEBI" id="CHEBI:46858"/>
        <dbReference type="ChEBI" id="CHEBI:61978"/>
        <dbReference type="ChEBI" id="CHEBI:456216"/>
        <dbReference type="EC" id="2.7.10.1"/>
    </reaction>
</comment>
<reference evidence="11 12" key="1">
    <citation type="journal article" date="2018" name="Gigascience">
        <title>Genomes of trombidid mites reveal novel predicted allergens and laterally-transferred genes associated with secondary metabolism.</title>
        <authorList>
            <person name="Dong X."/>
            <person name="Chaisiri K."/>
            <person name="Xia D."/>
            <person name="Armstrong S.D."/>
            <person name="Fang Y."/>
            <person name="Donnelly M.J."/>
            <person name="Kadowaki T."/>
            <person name="McGarry J.W."/>
            <person name="Darby A.C."/>
            <person name="Makepeace B.L."/>
        </authorList>
    </citation>
    <scope>NUCLEOTIDE SEQUENCE [LARGE SCALE GENOMIC DNA]</scope>
    <source>
        <strain evidence="11">UoL-WK</strain>
    </source>
</reference>
<dbReference type="InterPro" id="IPR008266">
    <property type="entry name" value="Tyr_kinase_AS"/>
</dbReference>
<evidence type="ECO:0000256" key="4">
    <source>
        <dbReference type="ARBA" id="ARBA00022777"/>
    </source>
</evidence>
<dbReference type="InterPro" id="IPR000719">
    <property type="entry name" value="Prot_kinase_dom"/>
</dbReference>
<evidence type="ECO:0000259" key="10">
    <source>
        <dbReference type="PROSITE" id="PS50011"/>
    </source>
</evidence>
<keyword evidence="12" id="KW-1185">Reference proteome</keyword>
<dbReference type="PROSITE" id="PS00107">
    <property type="entry name" value="PROTEIN_KINASE_ATP"/>
    <property type="match status" value="1"/>
</dbReference>
<evidence type="ECO:0000256" key="5">
    <source>
        <dbReference type="ARBA" id="ARBA00022840"/>
    </source>
</evidence>
<dbReference type="InterPro" id="IPR011009">
    <property type="entry name" value="Kinase-like_dom_sf"/>
</dbReference>
<dbReference type="OrthoDB" id="535945at2759"/>
<keyword evidence="9" id="KW-0812">Transmembrane</keyword>
<accession>A0A3S3PB31</accession>
<dbReference type="SMART" id="SM00219">
    <property type="entry name" value="TyrKc"/>
    <property type="match status" value="1"/>
</dbReference>
<feature type="non-terminal residue" evidence="11">
    <location>
        <position position="1"/>
    </location>
</feature>
<sequence length="628" mass="72328">FAAINCDNLNCSEKEFTAEGYHSTKLPFSLTQNNLTELSIPTESKLNEVTTCYEGSNNFTHDEYKNLTQFLLESKINTNTELAMFITHILRQTKGLDKGGCPWKKCASQSGNKTVVNYNGRGYIHLSTEGNYRLASWDLYNDDRLVKDPDLVAYNRTVAWQTAFWFWNTYVHSKANTNKFGLTIAMIWGKDNCENPVMKANFVQLFKVYKCVLKHLAPNETANEEGCYPLDEIHKSVAEKQSGPIFIYIGIAVGLLIFIILIMLIVIWKLKRSKKEIQNSQFILDQFRANSVTEKDLEDLGYRPCFEFPIERLIFEEELGVGFFGCVVKAKAIGLKRNEAFTTVAVKRVKEAFDNTQTTALLAELKIFLSLGRHINIVNFLGAVTKNCIKGELMLIFEYCEYGNLKDFLISSRYIFVNQMDEETQEYDAKMNKRAFQLTEKAVKTQDLICYSFQIAQGMQYLHSRKILHRDLALRNVLLSEGNVVKLCDFGLAKNVYNYGDYCTTNNKQLPIKWMSIEAIKDKIFTMKNDVWAFGIVLWEIFSLGADPYPGLPIDENFLNKLVGGYRMERPDKCPLTIYNYMLLCWQQKAENRPDFNVLSENLRVILDKSTSNYYLQLNDSYVTLFKI</sequence>
<keyword evidence="9" id="KW-1133">Transmembrane helix</keyword>
<organism evidence="11 12">
    <name type="scientific">Dinothrombium tinctorium</name>
    <dbReference type="NCBI Taxonomy" id="1965070"/>
    <lineage>
        <taxon>Eukaryota</taxon>
        <taxon>Metazoa</taxon>
        <taxon>Ecdysozoa</taxon>
        <taxon>Arthropoda</taxon>
        <taxon>Chelicerata</taxon>
        <taxon>Arachnida</taxon>
        <taxon>Acari</taxon>
        <taxon>Acariformes</taxon>
        <taxon>Trombidiformes</taxon>
        <taxon>Prostigmata</taxon>
        <taxon>Anystina</taxon>
        <taxon>Parasitengona</taxon>
        <taxon>Trombidioidea</taxon>
        <taxon>Trombidiidae</taxon>
        <taxon>Dinothrombium</taxon>
    </lineage>
</organism>
<dbReference type="GO" id="GO:0004568">
    <property type="term" value="F:chitinase activity"/>
    <property type="evidence" value="ECO:0007669"/>
    <property type="project" value="InterPro"/>
</dbReference>
<keyword evidence="3 8" id="KW-0547">Nucleotide-binding</keyword>
<dbReference type="InterPro" id="IPR020635">
    <property type="entry name" value="Tyr_kinase_cat_dom"/>
</dbReference>
<evidence type="ECO:0000313" key="11">
    <source>
        <dbReference type="EMBL" id="RWS08930.1"/>
    </source>
</evidence>
<keyword evidence="9" id="KW-0472">Membrane</keyword>
<dbReference type="Pfam" id="PF07714">
    <property type="entry name" value="PK_Tyr_Ser-Thr"/>
    <property type="match status" value="1"/>
</dbReference>
<comment type="subcellular location">
    <subcellularLocation>
        <location evidence="1">Membrane</location>
        <topology evidence="1">Single-pass membrane protein</topology>
    </subcellularLocation>
</comment>
<keyword evidence="11" id="KW-0675">Receptor</keyword>
<dbReference type="InterPro" id="IPR017441">
    <property type="entry name" value="Protein_kinase_ATP_BS"/>
</dbReference>
<feature type="domain" description="Protein kinase" evidence="10">
    <location>
        <begin position="313"/>
        <end position="607"/>
    </location>
</feature>
<evidence type="ECO:0000313" key="12">
    <source>
        <dbReference type="Proteomes" id="UP000285301"/>
    </source>
</evidence>
<evidence type="ECO:0000256" key="2">
    <source>
        <dbReference type="ARBA" id="ARBA00022679"/>
    </source>
</evidence>
<dbReference type="PANTHER" id="PTHR24416">
    <property type="entry name" value="TYROSINE-PROTEIN KINASE RECEPTOR"/>
    <property type="match status" value="1"/>
</dbReference>
<dbReference type="GO" id="GO:0004714">
    <property type="term" value="F:transmembrane receptor protein tyrosine kinase activity"/>
    <property type="evidence" value="ECO:0007669"/>
    <property type="project" value="UniProtKB-EC"/>
</dbReference>
<dbReference type="CDD" id="cd00325">
    <property type="entry name" value="chitinase_GH19"/>
    <property type="match status" value="1"/>
</dbReference>
<dbReference type="Gene3D" id="3.30.200.20">
    <property type="entry name" value="Phosphorylase Kinase, domain 1"/>
    <property type="match status" value="1"/>
</dbReference>
<evidence type="ECO:0000256" key="1">
    <source>
        <dbReference type="ARBA" id="ARBA00004167"/>
    </source>
</evidence>
<dbReference type="Pfam" id="PF00182">
    <property type="entry name" value="Glyco_hydro_19"/>
    <property type="match status" value="1"/>
</dbReference>
<evidence type="ECO:0000256" key="7">
    <source>
        <dbReference type="ARBA" id="ARBA00051243"/>
    </source>
</evidence>
<feature type="transmembrane region" description="Helical" evidence="9">
    <location>
        <begin position="245"/>
        <end position="268"/>
    </location>
</feature>
<dbReference type="GO" id="GO:0007169">
    <property type="term" value="P:cell surface receptor protein tyrosine kinase signaling pathway"/>
    <property type="evidence" value="ECO:0007669"/>
    <property type="project" value="TreeGrafter"/>
</dbReference>
<keyword evidence="5 8" id="KW-0067">ATP-binding</keyword>
<dbReference type="GO" id="GO:0006032">
    <property type="term" value="P:chitin catabolic process"/>
    <property type="evidence" value="ECO:0007669"/>
    <property type="project" value="InterPro"/>
</dbReference>
<dbReference type="STRING" id="1965070.A0A3S3PB31"/>
<dbReference type="CDD" id="cd00192">
    <property type="entry name" value="PTKc"/>
    <property type="match status" value="1"/>
</dbReference>
<evidence type="ECO:0000256" key="6">
    <source>
        <dbReference type="ARBA" id="ARBA00023137"/>
    </source>
</evidence>
<comment type="caution">
    <text evidence="11">The sequence shown here is derived from an EMBL/GenBank/DDBJ whole genome shotgun (WGS) entry which is preliminary data.</text>
</comment>
<gene>
    <name evidence="11" type="ORF">B4U79_07411</name>
</gene>
<keyword evidence="4" id="KW-0418">Kinase</keyword>
<evidence type="ECO:0000256" key="9">
    <source>
        <dbReference type="SAM" id="Phobius"/>
    </source>
</evidence>
<keyword evidence="2" id="KW-0808">Transferase</keyword>
<dbReference type="InterPro" id="IPR001245">
    <property type="entry name" value="Ser-Thr/Tyr_kinase_cat_dom"/>
</dbReference>
<dbReference type="Proteomes" id="UP000285301">
    <property type="component" value="Unassembled WGS sequence"/>
</dbReference>
<dbReference type="PROSITE" id="PS00109">
    <property type="entry name" value="PROTEIN_KINASE_TYR"/>
    <property type="match status" value="1"/>
</dbReference>
<dbReference type="GO" id="GO:0005524">
    <property type="term" value="F:ATP binding"/>
    <property type="evidence" value="ECO:0007669"/>
    <property type="project" value="UniProtKB-UniRule"/>
</dbReference>
<dbReference type="FunFam" id="1.10.510.10:FF:000554">
    <property type="entry name" value="Predicted protein"/>
    <property type="match status" value="1"/>
</dbReference>
<feature type="binding site" evidence="8">
    <location>
        <position position="347"/>
    </location>
    <ligand>
        <name>ATP</name>
        <dbReference type="ChEBI" id="CHEBI:30616"/>
    </ligand>
</feature>
<dbReference type="SUPFAM" id="SSF53955">
    <property type="entry name" value="Lysozyme-like"/>
    <property type="match status" value="1"/>
</dbReference>
<dbReference type="InterPro" id="IPR000726">
    <property type="entry name" value="Glyco_hydro_19_cat"/>
</dbReference>